<comment type="caution">
    <text evidence="1">The sequence shown here is derived from an EMBL/GenBank/DDBJ whole genome shotgun (WGS) entry which is preliminary data.</text>
</comment>
<feature type="non-terminal residue" evidence="1">
    <location>
        <position position="1"/>
    </location>
</feature>
<sequence>GLNSPLDDIGNKEISHEKKIRDLLTQEQKIIFDSYYSYGLNPNDRGGFGRGYFGRGFRGFRGGNYGYGAGMGRNYLERGAGRLGRSYYGYGRGIVRGSGMNKGYLRLGAGRLSGSGNYRYYSRFMYGRGPCGAGLGKWYRWDYSRGRWN</sequence>
<evidence type="ECO:0000313" key="1">
    <source>
        <dbReference type="EMBL" id="GAI98298.1"/>
    </source>
</evidence>
<accession>X1SZC2</accession>
<name>X1SZC2_9ZZZZ</name>
<protein>
    <submittedName>
        <fullName evidence="1">Uncharacterized protein</fullName>
    </submittedName>
</protein>
<proteinExistence type="predicted"/>
<dbReference type="EMBL" id="BARW01024994">
    <property type="protein sequence ID" value="GAI98298.1"/>
    <property type="molecule type" value="Genomic_DNA"/>
</dbReference>
<dbReference type="AlphaFoldDB" id="X1SZC2"/>
<gene>
    <name evidence="1" type="ORF">S12H4_41080</name>
</gene>
<reference evidence="1" key="1">
    <citation type="journal article" date="2014" name="Front. Microbiol.">
        <title>High frequency of phylogenetically diverse reductive dehalogenase-homologous genes in deep subseafloor sedimentary metagenomes.</title>
        <authorList>
            <person name="Kawai M."/>
            <person name="Futagami T."/>
            <person name="Toyoda A."/>
            <person name="Takaki Y."/>
            <person name="Nishi S."/>
            <person name="Hori S."/>
            <person name="Arai W."/>
            <person name="Tsubouchi T."/>
            <person name="Morono Y."/>
            <person name="Uchiyama I."/>
            <person name="Ito T."/>
            <person name="Fujiyama A."/>
            <person name="Inagaki F."/>
            <person name="Takami H."/>
        </authorList>
    </citation>
    <scope>NUCLEOTIDE SEQUENCE</scope>
    <source>
        <strain evidence="1">Expedition CK06-06</strain>
    </source>
</reference>
<organism evidence="1">
    <name type="scientific">marine sediment metagenome</name>
    <dbReference type="NCBI Taxonomy" id="412755"/>
    <lineage>
        <taxon>unclassified sequences</taxon>
        <taxon>metagenomes</taxon>
        <taxon>ecological metagenomes</taxon>
    </lineage>
</organism>